<protein>
    <recommendedName>
        <fullName evidence="6 7">Thioredoxin</fullName>
    </recommendedName>
</protein>
<dbReference type="Pfam" id="PF00085">
    <property type="entry name" value="Thioredoxin"/>
    <property type="match status" value="1"/>
</dbReference>
<gene>
    <name evidence="10" type="primary">MCYN0819</name>
    <name evidence="10" type="ORF">NCTC10138_01177</name>
</gene>
<evidence type="ECO:0000256" key="3">
    <source>
        <dbReference type="ARBA" id="ARBA00022982"/>
    </source>
</evidence>
<dbReference type="PROSITE" id="PS00194">
    <property type="entry name" value="THIOREDOXIN_1"/>
    <property type="match status" value="1"/>
</dbReference>
<dbReference type="InterPro" id="IPR013766">
    <property type="entry name" value="Thioredoxin_domain"/>
</dbReference>
<evidence type="ECO:0000256" key="6">
    <source>
        <dbReference type="NCBIfam" id="TIGR01068"/>
    </source>
</evidence>
<dbReference type="Proteomes" id="UP000289841">
    <property type="component" value="Chromosome"/>
</dbReference>
<evidence type="ECO:0000259" key="9">
    <source>
        <dbReference type="PROSITE" id="PS51352"/>
    </source>
</evidence>
<proteinExistence type="inferred from homology"/>
<name>A0A449BEE2_HAPAX</name>
<evidence type="ECO:0000313" key="10">
    <source>
        <dbReference type="EMBL" id="VEU80792.1"/>
    </source>
</evidence>
<dbReference type="InterPro" id="IPR017937">
    <property type="entry name" value="Thioredoxin_CS"/>
</dbReference>
<reference evidence="10 11" key="1">
    <citation type="submission" date="2019-01" db="EMBL/GenBank/DDBJ databases">
        <authorList>
            <consortium name="Pathogen Informatics"/>
        </authorList>
    </citation>
    <scope>NUCLEOTIDE SEQUENCE [LARGE SCALE GENOMIC DNA]</scope>
    <source>
        <strain evidence="10 11">NCTC10138</strain>
    </source>
</reference>
<keyword evidence="11" id="KW-1185">Reference proteome</keyword>
<dbReference type="PROSITE" id="PS51352">
    <property type="entry name" value="THIOREDOXIN_2"/>
    <property type="match status" value="1"/>
</dbReference>
<dbReference type="EMBL" id="LR215048">
    <property type="protein sequence ID" value="VEU80792.1"/>
    <property type="molecule type" value="Genomic_DNA"/>
</dbReference>
<feature type="domain" description="Thioredoxin" evidence="9">
    <location>
        <begin position="1"/>
        <end position="102"/>
    </location>
</feature>
<dbReference type="CDD" id="cd02947">
    <property type="entry name" value="TRX_family"/>
    <property type="match status" value="1"/>
</dbReference>
<dbReference type="PRINTS" id="PR00421">
    <property type="entry name" value="THIOREDOXIN"/>
</dbReference>
<evidence type="ECO:0000256" key="8">
    <source>
        <dbReference type="PIRSR" id="PIRSR000077-4"/>
    </source>
</evidence>
<keyword evidence="3" id="KW-0249">Electron transport</keyword>
<keyword evidence="2" id="KW-0813">Transport</keyword>
<sequence>MHEYQGQPIDELVGSGKPVLIQYYADWCGPCQMLKPVLEELSKEITDVTFYRVNIESYRDLAVSAGIQSIPTVVVYKDGKEKVREAGFKPKHLMETWIKANK</sequence>
<evidence type="ECO:0000256" key="2">
    <source>
        <dbReference type="ARBA" id="ARBA00022448"/>
    </source>
</evidence>
<evidence type="ECO:0000313" key="11">
    <source>
        <dbReference type="Proteomes" id="UP000289841"/>
    </source>
</evidence>
<accession>A0A449BEE2</accession>
<dbReference type="STRING" id="1278311.GCA_000428705_00172"/>
<dbReference type="PANTHER" id="PTHR45663">
    <property type="entry name" value="GEO12009P1"/>
    <property type="match status" value="1"/>
</dbReference>
<dbReference type="InterPro" id="IPR005746">
    <property type="entry name" value="Thioredoxin"/>
</dbReference>
<feature type="disulfide bond" description="Redox-active" evidence="8">
    <location>
        <begin position="28"/>
        <end position="31"/>
    </location>
</feature>
<dbReference type="GO" id="GO:0005737">
    <property type="term" value="C:cytoplasm"/>
    <property type="evidence" value="ECO:0007669"/>
    <property type="project" value="TreeGrafter"/>
</dbReference>
<dbReference type="Gene3D" id="3.40.30.10">
    <property type="entry name" value="Glutaredoxin"/>
    <property type="match status" value="1"/>
</dbReference>
<keyword evidence="4 8" id="KW-1015">Disulfide bond</keyword>
<dbReference type="KEGG" id="aaxa:NCTC10138_01177"/>
<dbReference type="GO" id="GO:0015035">
    <property type="term" value="F:protein-disulfide reductase activity"/>
    <property type="evidence" value="ECO:0007669"/>
    <property type="project" value="UniProtKB-UniRule"/>
</dbReference>
<keyword evidence="5 8" id="KW-0676">Redox-active center</keyword>
<dbReference type="PANTHER" id="PTHR45663:SF11">
    <property type="entry name" value="GEO12009P1"/>
    <property type="match status" value="1"/>
</dbReference>
<dbReference type="RefSeq" id="WP_026391061.1">
    <property type="nucleotide sequence ID" value="NZ_LR215048.1"/>
</dbReference>
<dbReference type="SUPFAM" id="SSF52833">
    <property type="entry name" value="Thioredoxin-like"/>
    <property type="match status" value="1"/>
</dbReference>
<dbReference type="OrthoDB" id="9790390at2"/>
<comment type="similarity">
    <text evidence="1 7">Belongs to the thioredoxin family.</text>
</comment>
<organism evidence="10 11">
    <name type="scientific">Haploplasma axanthum</name>
    <name type="common">Acholeplasma axanthum</name>
    <dbReference type="NCBI Taxonomy" id="29552"/>
    <lineage>
        <taxon>Bacteria</taxon>
        <taxon>Bacillati</taxon>
        <taxon>Mycoplasmatota</taxon>
        <taxon>Mollicutes</taxon>
        <taxon>Acholeplasmatales</taxon>
        <taxon>Acholeplasmataceae</taxon>
        <taxon>Haploplasma</taxon>
    </lineage>
</organism>
<dbReference type="InterPro" id="IPR036249">
    <property type="entry name" value="Thioredoxin-like_sf"/>
</dbReference>
<evidence type="ECO:0000256" key="1">
    <source>
        <dbReference type="ARBA" id="ARBA00008987"/>
    </source>
</evidence>
<evidence type="ECO:0000256" key="5">
    <source>
        <dbReference type="ARBA" id="ARBA00023284"/>
    </source>
</evidence>
<evidence type="ECO:0000256" key="4">
    <source>
        <dbReference type="ARBA" id="ARBA00023157"/>
    </source>
</evidence>
<dbReference type="PIRSF" id="PIRSF000077">
    <property type="entry name" value="Thioredoxin"/>
    <property type="match status" value="1"/>
</dbReference>
<evidence type="ECO:0000256" key="7">
    <source>
        <dbReference type="PIRNR" id="PIRNR000077"/>
    </source>
</evidence>
<dbReference type="AlphaFoldDB" id="A0A449BEE2"/>
<dbReference type="NCBIfam" id="TIGR01068">
    <property type="entry name" value="thioredoxin"/>
    <property type="match status" value="1"/>
</dbReference>